<reference evidence="2 3" key="1">
    <citation type="submission" date="2017-10" db="EMBL/GenBank/DDBJ databases">
        <authorList>
            <consortium name="Urmite Genomes"/>
        </authorList>
    </citation>
    <scope>NUCLEOTIDE SEQUENCE [LARGE SCALE GENOMIC DNA]</scope>
    <source>
        <strain evidence="2 3">FB-527</strain>
    </source>
</reference>
<dbReference type="EC" id="1.2.1.3" evidence="2"/>
<name>A0A7Z7IPX4_9MYCO</name>
<dbReference type="InterPro" id="IPR016162">
    <property type="entry name" value="Ald_DH_N"/>
</dbReference>
<dbReference type="InterPro" id="IPR016161">
    <property type="entry name" value="Ald_DH/histidinol_DH"/>
</dbReference>
<organism evidence="2 3">
    <name type="scientific">Mycobacterium simulans</name>
    <dbReference type="NCBI Taxonomy" id="627089"/>
    <lineage>
        <taxon>Bacteria</taxon>
        <taxon>Bacillati</taxon>
        <taxon>Actinomycetota</taxon>
        <taxon>Actinomycetes</taxon>
        <taxon>Mycobacteriales</taxon>
        <taxon>Mycobacteriaceae</taxon>
        <taxon>Mycobacterium</taxon>
    </lineage>
</organism>
<dbReference type="PANTHER" id="PTHR43570:SF16">
    <property type="entry name" value="ALDEHYDE DEHYDROGENASE TYPE III, ISOFORM Q"/>
    <property type="match status" value="1"/>
</dbReference>
<keyword evidence="1 2" id="KW-0560">Oxidoreductase</keyword>
<dbReference type="AlphaFoldDB" id="A0A7Z7IPX4"/>
<dbReference type="GO" id="GO:0006081">
    <property type="term" value="P:aldehyde metabolic process"/>
    <property type="evidence" value="ECO:0007669"/>
    <property type="project" value="InterPro"/>
</dbReference>
<dbReference type="GO" id="GO:0005737">
    <property type="term" value="C:cytoplasm"/>
    <property type="evidence" value="ECO:0007669"/>
    <property type="project" value="TreeGrafter"/>
</dbReference>
<sequence length="80" mass="8613">MIPSAAPFGGVGRSGMGAYHGKAGFDAFTHYRTVVGSDLPFSITGTAAPPFRRSMKLYAAAQLWSARNRTHTRISRARAK</sequence>
<dbReference type="SUPFAM" id="SSF53720">
    <property type="entry name" value="ALDH-like"/>
    <property type="match status" value="1"/>
</dbReference>
<dbReference type="Gene3D" id="3.40.605.10">
    <property type="entry name" value="Aldehyde Dehydrogenase, Chain A, domain 1"/>
    <property type="match status" value="1"/>
</dbReference>
<accession>A0A7Z7IPX4</accession>
<protein>
    <submittedName>
        <fullName evidence="2">Aldehyde dehydrogenase</fullName>
        <ecNumber evidence="2">1.2.1.3</ecNumber>
    </submittedName>
</protein>
<keyword evidence="3" id="KW-1185">Reference proteome</keyword>
<evidence type="ECO:0000256" key="1">
    <source>
        <dbReference type="ARBA" id="ARBA00023002"/>
    </source>
</evidence>
<evidence type="ECO:0000313" key="2">
    <source>
        <dbReference type="EMBL" id="SOJ56406.1"/>
    </source>
</evidence>
<dbReference type="InterPro" id="IPR012394">
    <property type="entry name" value="Aldehyde_DH_NAD(P)"/>
</dbReference>
<gene>
    <name evidence="2" type="primary">alkH</name>
    <name evidence="2" type="ORF">MSIMFB_03883</name>
</gene>
<proteinExistence type="predicted"/>
<dbReference type="Proteomes" id="UP000554965">
    <property type="component" value="Unassembled WGS sequence"/>
</dbReference>
<dbReference type="EMBL" id="OCTY01000002">
    <property type="protein sequence ID" value="SOJ56406.1"/>
    <property type="molecule type" value="Genomic_DNA"/>
</dbReference>
<dbReference type="GO" id="GO:0004029">
    <property type="term" value="F:aldehyde dehydrogenase (NAD+) activity"/>
    <property type="evidence" value="ECO:0007669"/>
    <property type="project" value="UniProtKB-EC"/>
</dbReference>
<dbReference type="PANTHER" id="PTHR43570">
    <property type="entry name" value="ALDEHYDE DEHYDROGENASE"/>
    <property type="match status" value="1"/>
</dbReference>
<comment type="caution">
    <text evidence="2">The sequence shown here is derived from an EMBL/GenBank/DDBJ whole genome shotgun (WGS) entry which is preliminary data.</text>
</comment>
<evidence type="ECO:0000313" key="3">
    <source>
        <dbReference type="Proteomes" id="UP000554965"/>
    </source>
</evidence>